<organism evidence="1 2">
    <name type="scientific">Pyronema omphalodes (strain CBS 100304)</name>
    <name type="common">Pyronema confluens</name>
    <dbReference type="NCBI Taxonomy" id="1076935"/>
    <lineage>
        <taxon>Eukaryota</taxon>
        <taxon>Fungi</taxon>
        <taxon>Dikarya</taxon>
        <taxon>Ascomycota</taxon>
        <taxon>Pezizomycotina</taxon>
        <taxon>Pezizomycetes</taxon>
        <taxon>Pezizales</taxon>
        <taxon>Pyronemataceae</taxon>
        <taxon>Pyronema</taxon>
    </lineage>
</organism>
<evidence type="ECO:0000313" key="2">
    <source>
        <dbReference type="Proteomes" id="UP000018144"/>
    </source>
</evidence>
<dbReference type="AlphaFoldDB" id="U4KXE4"/>
<gene>
    <name evidence="1" type="ORF">PCON_06389</name>
</gene>
<keyword evidence="2" id="KW-1185">Reference proteome</keyword>
<proteinExistence type="predicted"/>
<reference evidence="1 2" key="1">
    <citation type="journal article" date="2013" name="PLoS Genet.">
        <title>The genome and development-dependent transcriptomes of Pyronema confluens: a window into fungal evolution.</title>
        <authorList>
            <person name="Traeger S."/>
            <person name="Altegoer F."/>
            <person name="Freitag M."/>
            <person name="Gabaldon T."/>
            <person name="Kempken F."/>
            <person name="Kumar A."/>
            <person name="Marcet-Houben M."/>
            <person name="Poggeler S."/>
            <person name="Stajich J.E."/>
            <person name="Nowrousian M."/>
        </authorList>
    </citation>
    <scope>NUCLEOTIDE SEQUENCE [LARGE SCALE GENOMIC DNA]</scope>
    <source>
        <strain evidence="2">CBS 100304</strain>
        <tissue evidence="1">Vegetative mycelium</tissue>
    </source>
</reference>
<name>U4KXE4_PYROM</name>
<dbReference type="EMBL" id="HF935314">
    <property type="protein sequence ID" value="CCX06802.1"/>
    <property type="molecule type" value="Genomic_DNA"/>
</dbReference>
<evidence type="ECO:0000313" key="1">
    <source>
        <dbReference type="EMBL" id="CCX06802.1"/>
    </source>
</evidence>
<dbReference type="Proteomes" id="UP000018144">
    <property type="component" value="Unassembled WGS sequence"/>
</dbReference>
<sequence length="91" mass="10369">MWHEILDFLRLASCLYSPQSRFSGLEIELVPILEAPVSVDTRHLERRQSRKLSIPISGTMTNLDDLCTTILFNLIIAVFITPVSIKDRLSL</sequence>
<protein>
    <submittedName>
        <fullName evidence="1">Uncharacterized protein</fullName>
    </submittedName>
</protein>
<accession>U4KXE4</accession>